<gene>
    <name evidence="5" type="ORF">COW91_00445</name>
</gene>
<evidence type="ECO:0000256" key="3">
    <source>
        <dbReference type="ARBA" id="ARBA00022755"/>
    </source>
</evidence>
<dbReference type="GO" id="GO:0006164">
    <property type="term" value="P:purine nucleotide biosynthetic process"/>
    <property type="evidence" value="ECO:0007669"/>
    <property type="project" value="UniProtKB-KW"/>
</dbReference>
<accession>A0A2H0CH21</accession>
<dbReference type="EMBL" id="PCTI01000007">
    <property type="protein sequence ID" value="PIP69235.1"/>
    <property type="molecule type" value="Genomic_DNA"/>
</dbReference>
<keyword evidence="3" id="KW-0658">Purine biosynthesis</keyword>
<dbReference type="GO" id="GO:0005524">
    <property type="term" value="F:ATP binding"/>
    <property type="evidence" value="ECO:0007669"/>
    <property type="project" value="UniProtKB-KW"/>
</dbReference>
<name>A0A2H0CH21_9BACT</name>
<dbReference type="GO" id="GO:0016874">
    <property type="term" value="F:ligase activity"/>
    <property type="evidence" value="ECO:0007669"/>
    <property type="project" value="UniProtKB-KW"/>
</dbReference>
<dbReference type="SUPFAM" id="SSF109736">
    <property type="entry name" value="FGAM synthase PurL, linker domain"/>
    <property type="match status" value="1"/>
</dbReference>
<dbReference type="Gene3D" id="3.30.1280.10">
    <property type="entry name" value="Phosphoribosylformylglycinamidine synthase subunit PurS"/>
    <property type="match status" value="1"/>
</dbReference>
<dbReference type="Proteomes" id="UP000229176">
    <property type="component" value="Unassembled WGS sequence"/>
</dbReference>
<proteinExistence type="predicted"/>
<protein>
    <submittedName>
        <fullName evidence="5">Phosphoribosylformylglycinamidine synthase</fullName>
    </submittedName>
</protein>
<dbReference type="InterPro" id="IPR036604">
    <property type="entry name" value="PurS-like_sf"/>
</dbReference>
<feature type="non-terminal residue" evidence="5">
    <location>
        <position position="234"/>
    </location>
</feature>
<evidence type="ECO:0000313" key="6">
    <source>
        <dbReference type="Proteomes" id="UP000229176"/>
    </source>
</evidence>
<evidence type="ECO:0000256" key="1">
    <source>
        <dbReference type="ARBA" id="ARBA00022598"/>
    </source>
</evidence>
<dbReference type="AlphaFoldDB" id="A0A2H0CH21"/>
<keyword evidence="1" id="KW-0436">Ligase</keyword>
<reference evidence="5 6" key="1">
    <citation type="submission" date="2017-09" db="EMBL/GenBank/DDBJ databases">
        <title>Depth-based differentiation of microbial function through sediment-hosted aquifers and enrichment of novel symbionts in the deep terrestrial subsurface.</title>
        <authorList>
            <person name="Probst A.J."/>
            <person name="Ladd B."/>
            <person name="Jarett J.K."/>
            <person name="Geller-Mcgrath D.E."/>
            <person name="Sieber C.M."/>
            <person name="Emerson J.B."/>
            <person name="Anantharaman K."/>
            <person name="Thomas B.C."/>
            <person name="Malmstrom R."/>
            <person name="Stieglmeier M."/>
            <person name="Klingl A."/>
            <person name="Woyke T."/>
            <person name="Ryan C.M."/>
            <person name="Banfield J.F."/>
        </authorList>
    </citation>
    <scope>NUCLEOTIDE SEQUENCE [LARGE SCALE GENOMIC DNA]</scope>
    <source>
        <strain evidence="5">CG22_combo_CG10-13_8_21_14_all_32_8</strain>
    </source>
</reference>
<evidence type="ECO:0000256" key="4">
    <source>
        <dbReference type="ARBA" id="ARBA00022840"/>
    </source>
</evidence>
<comment type="caution">
    <text evidence="5">The sequence shown here is derived from an EMBL/GenBank/DDBJ whole genome shotgun (WGS) entry which is preliminary data.</text>
</comment>
<keyword evidence="2" id="KW-0547">Nucleotide-binding</keyword>
<keyword evidence="4" id="KW-0067">ATP-binding</keyword>
<organism evidence="5 6">
    <name type="scientific">Candidatus Nomurabacteria bacterium CG22_combo_CG10-13_8_21_14_all_32_8</name>
    <dbReference type="NCBI Taxonomy" id="1974732"/>
    <lineage>
        <taxon>Bacteria</taxon>
        <taxon>Candidatus Nomuraibacteriota</taxon>
    </lineage>
</organism>
<evidence type="ECO:0000313" key="5">
    <source>
        <dbReference type="EMBL" id="PIP69235.1"/>
    </source>
</evidence>
<sequence>MISRIYVIPKIKDSRERLFLKSWNSLDISGKVKFVKIVDSYLLDSSLSSDQILKSAEILTNPIIEKFSINKILNEVAKFNYIIEIGFLPGVTDNVGNTARETILDLFHLRKDSNLKIYTSKIFIISGSIKLKDVQKIALSLYNPLIERAYITDVKEITKMRGLPQKAPEVILEKRTPVLFVSLNVSDEELKKIGREGVMDENGVRRGPLALDLESMKVIQEYFKKLGRNPKDIE</sequence>
<evidence type="ECO:0000256" key="2">
    <source>
        <dbReference type="ARBA" id="ARBA00022741"/>
    </source>
</evidence>